<reference evidence="2" key="3">
    <citation type="submission" date="2016-07" db="EMBL/GenBank/DDBJ databases">
        <title>Evolution of pathogenesis and genome organization in the Tremellales.</title>
        <authorList>
            <person name="Cuomo C."/>
            <person name="Litvintseva A."/>
            <person name="Heitman J."/>
            <person name="Chen Y."/>
            <person name="Sun S."/>
            <person name="Springer D."/>
            <person name="Dromer F."/>
            <person name="Young S."/>
            <person name="Zeng Q."/>
            <person name="Chapman S."/>
            <person name="Gujja S."/>
            <person name="Saif S."/>
            <person name="Birren B."/>
        </authorList>
    </citation>
    <scope>NUCLEOTIDE SEQUENCE</scope>
    <source>
        <strain evidence="2">CBS 10737</strain>
    </source>
</reference>
<reference evidence="3" key="2">
    <citation type="submission" date="2013-07" db="EMBL/GenBank/DDBJ databases">
        <authorList>
            <consortium name="The Broad Institute Genome Sequencing Platform"/>
            <person name="Cuomo C."/>
            <person name="Litvintseva A."/>
            <person name="Chen Y."/>
            <person name="Heitman J."/>
            <person name="Sun S."/>
            <person name="Springer D."/>
            <person name="Dromer F."/>
            <person name="Young S.K."/>
            <person name="Zeng Q."/>
            <person name="Gargeya S."/>
            <person name="Fitzgerald M."/>
            <person name="Abouelleil A."/>
            <person name="Alvarado L."/>
            <person name="Berlin A.M."/>
            <person name="Chapman S.B."/>
            <person name="Dewar J."/>
            <person name="Goldberg J."/>
            <person name="Griggs A."/>
            <person name="Gujja S."/>
            <person name="Hansen M."/>
            <person name="Howarth C."/>
            <person name="Imamovic A."/>
            <person name="Larimer J."/>
            <person name="McCowan C."/>
            <person name="Murphy C."/>
            <person name="Pearson M."/>
            <person name="Priest M."/>
            <person name="Roberts A."/>
            <person name="Saif S."/>
            <person name="Shea T."/>
            <person name="Sykes S."/>
            <person name="Wortman J."/>
            <person name="Nusbaum C."/>
            <person name="Birren B."/>
        </authorList>
    </citation>
    <scope>NUCLEOTIDE SEQUENCE</scope>
    <source>
        <strain evidence="3">CBS 10737</strain>
    </source>
</reference>
<feature type="compositionally biased region" description="Acidic residues" evidence="1">
    <location>
        <begin position="85"/>
        <end position="94"/>
    </location>
</feature>
<dbReference type="GeneID" id="30171413"/>
<feature type="compositionally biased region" description="Basic and acidic residues" evidence="1">
    <location>
        <begin position="213"/>
        <end position="226"/>
    </location>
</feature>
<dbReference type="RefSeq" id="XP_019012201.1">
    <property type="nucleotide sequence ID" value="XM_019154798.1"/>
</dbReference>
<evidence type="ECO:0000313" key="2">
    <source>
        <dbReference type="EMBL" id="OCF50982.1"/>
    </source>
</evidence>
<evidence type="ECO:0000313" key="3">
    <source>
        <dbReference type="EMBL" id="WWC68757.1"/>
    </source>
</evidence>
<sequence>MDPNLLSPRINYNTREIRPSQPSSRAPSREPSSRKSDSRPDHQTRAVSGDDGHGSDRSRSRADYTGNYDTIQSPPSAPQIVLDQDYLDDPEEQPDTVNQSFQAYQPFLSPGGSGYFRPHPWSTPSSMKNQSIDDLGFGSQNQMPPSSAGPHAPSNYSPRYASPNPGFAAQSRSPSYTRLPPYDGGRRYAQENTGYFEFENGPPSPRHGPRISDLGRSDDDRSDESRGRRRSPRPYHPPVSNVNIHTELENHCKRTSISTVHFTMNRGKGFYWIQPKDCRSPKIFKPEFGNAKSNIFKLEFESSNQNHSELSSSRNVRPNEDYNSNNSDCYYISLENGSAREIPTITQKNSIPKRGRVHHEFNFGTPYGPKQISFSENQQPLSFGHTSPMNEEIGSLNARSGSLDSLDVEVGDTTETREATDPQSGRHDSVRAGNLGVLDVPSDSRAHQRRRSNSYDPKR</sequence>
<feature type="compositionally biased region" description="Basic and acidic residues" evidence="1">
    <location>
        <begin position="27"/>
        <end position="62"/>
    </location>
</feature>
<dbReference type="EMBL" id="KI894009">
    <property type="protein sequence ID" value="OCF50982.1"/>
    <property type="molecule type" value="Genomic_DNA"/>
</dbReference>
<feature type="compositionally biased region" description="Low complexity" evidence="1">
    <location>
        <begin position="302"/>
        <end position="313"/>
    </location>
</feature>
<feature type="compositionally biased region" description="Basic and acidic residues" evidence="1">
    <location>
        <begin position="414"/>
        <end position="430"/>
    </location>
</feature>
<organism evidence="2">
    <name type="scientific">Kwoniella pini CBS 10737</name>
    <dbReference type="NCBI Taxonomy" id="1296096"/>
    <lineage>
        <taxon>Eukaryota</taxon>
        <taxon>Fungi</taxon>
        <taxon>Dikarya</taxon>
        <taxon>Basidiomycota</taxon>
        <taxon>Agaricomycotina</taxon>
        <taxon>Tremellomycetes</taxon>
        <taxon>Tremellales</taxon>
        <taxon>Cryptococcaceae</taxon>
        <taxon>Kwoniella</taxon>
    </lineage>
</organism>
<evidence type="ECO:0000256" key="1">
    <source>
        <dbReference type="SAM" id="MobiDB-lite"/>
    </source>
</evidence>
<feature type="region of interest" description="Disordered" evidence="1">
    <location>
        <begin position="302"/>
        <end position="322"/>
    </location>
</feature>
<evidence type="ECO:0000313" key="4">
    <source>
        <dbReference type="Proteomes" id="UP000094020"/>
    </source>
</evidence>
<accession>A0A1B9I646</accession>
<feature type="region of interest" description="Disordered" evidence="1">
    <location>
        <begin position="409"/>
        <end position="459"/>
    </location>
</feature>
<reference evidence="2" key="1">
    <citation type="submission" date="2013-07" db="EMBL/GenBank/DDBJ databases">
        <title>The Genome Sequence of Cryptococcus pinus CBS10737.</title>
        <authorList>
            <consortium name="The Broad Institute Genome Sequencing Platform"/>
            <person name="Cuomo C."/>
            <person name="Litvintseva A."/>
            <person name="Chen Y."/>
            <person name="Heitman J."/>
            <person name="Sun S."/>
            <person name="Springer D."/>
            <person name="Dromer F."/>
            <person name="Young S.K."/>
            <person name="Zeng Q."/>
            <person name="Gargeya S."/>
            <person name="Fitzgerald M."/>
            <person name="Abouelleil A."/>
            <person name="Alvarado L."/>
            <person name="Berlin A.M."/>
            <person name="Chapman S.B."/>
            <person name="Dewar J."/>
            <person name="Goldberg J."/>
            <person name="Griggs A."/>
            <person name="Gujja S."/>
            <person name="Hansen M."/>
            <person name="Howarth C."/>
            <person name="Imamovic A."/>
            <person name="Larimer J."/>
            <person name="McCowan C."/>
            <person name="Murphy C."/>
            <person name="Pearson M."/>
            <person name="Priest M."/>
            <person name="Roberts A."/>
            <person name="Saif S."/>
            <person name="Shea T."/>
            <person name="Sykes S."/>
            <person name="Wortman J."/>
            <person name="Nusbaum C."/>
            <person name="Birren B."/>
        </authorList>
    </citation>
    <scope>NUCLEOTIDE SEQUENCE [LARGE SCALE GENOMIC DNA]</scope>
    <source>
        <strain evidence="2">CBS 10737</strain>
    </source>
</reference>
<dbReference type="AlphaFoldDB" id="A0A1B9I646"/>
<feature type="compositionally biased region" description="Polar residues" evidence="1">
    <location>
        <begin position="122"/>
        <end position="145"/>
    </location>
</feature>
<dbReference type="Proteomes" id="UP000094020">
    <property type="component" value="Chromosome 3"/>
</dbReference>
<feature type="region of interest" description="Disordered" evidence="1">
    <location>
        <begin position="1"/>
        <end position="243"/>
    </location>
</feature>
<gene>
    <name evidence="2" type="ORF">I206_03044</name>
    <name evidence="3" type="ORF">I206_102691</name>
</gene>
<dbReference type="EMBL" id="CP144521">
    <property type="protein sequence ID" value="WWC68757.1"/>
    <property type="molecule type" value="Genomic_DNA"/>
</dbReference>
<reference evidence="3" key="4">
    <citation type="submission" date="2024-02" db="EMBL/GenBank/DDBJ databases">
        <title>Comparative genomics of Cryptococcus and Kwoniella reveals pathogenesis evolution and contrasting modes of karyotype evolution via chromosome fusion or intercentromeric recombination.</title>
        <authorList>
            <person name="Coelho M.A."/>
            <person name="David-Palma M."/>
            <person name="Shea T."/>
            <person name="Bowers K."/>
            <person name="McGinley-Smith S."/>
            <person name="Mohammad A.W."/>
            <person name="Gnirke A."/>
            <person name="Yurkov A.M."/>
            <person name="Nowrousian M."/>
            <person name="Sun S."/>
            <person name="Cuomo C.A."/>
            <person name="Heitman J."/>
        </authorList>
    </citation>
    <scope>NUCLEOTIDE SEQUENCE</scope>
    <source>
        <strain evidence="3">CBS 10737</strain>
    </source>
</reference>
<name>A0A1B9I646_9TREE</name>
<proteinExistence type="predicted"/>
<dbReference type="KEGG" id="kpin:30171413"/>
<protein>
    <submittedName>
        <fullName evidence="2">Uncharacterized protein</fullName>
    </submittedName>
</protein>
<keyword evidence="4" id="KW-1185">Reference proteome</keyword>